<evidence type="ECO:0000313" key="2">
    <source>
        <dbReference type="EMBL" id="CAB3720897.1"/>
    </source>
</evidence>
<keyword evidence="1" id="KW-0812">Transmembrane</keyword>
<dbReference type="AlphaFoldDB" id="A0A2N7WFE4"/>
<feature type="transmembrane region" description="Helical" evidence="1">
    <location>
        <begin position="6"/>
        <end position="23"/>
    </location>
</feature>
<dbReference type="OrthoDB" id="9017123at2"/>
<sequence length="42" mass="4579">MDVLYVGAIALFSALTFALIAGCEKLMLSRSRRLPHDQGARS</sequence>
<protein>
    <submittedName>
        <fullName evidence="3">Potassium ABC transporter ATPase</fullName>
    </submittedName>
</protein>
<evidence type="ECO:0000313" key="3">
    <source>
        <dbReference type="EMBL" id="PMS28084.1"/>
    </source>
</evidence>
<evidence type="ECO:0000313" key="5">
    <source>
        <dbReference type="Proteomes" id="UP000494205"/>
    </source>
</evidence>
<reference evidence="3 4" key="1">
    <citation type="submission" date="2018-01" db="EMBL/GenBank/DDBJ databases">
        <title>Whole genome analyses suggest that Burkholderia sensu lato contains two further novel genera in the rhizoxinica-symbiotica group Mycetohabitans gen. nov., and Trinickia gen. nov.: implications for the evolution of diazotrophy and nodulation in the Burkholderiaceae.</title>
        <authorList>
            <person name="Estrada-de los Santos P."/>
            <person name="Palmer M."/>
            <person name="Chavez-Ramirez B."/>
            <person name="Beukes C."/>
            <person name="Steenkamp E.T."/>
            <person name="Hirsch A.M."/>
            <person name="Manyaka P."/>
            <person name="Maluk M."/>
            <person name="Lafos M."/>
            <person name="Crook M."/>
            <person name="Gross E."/>
            <person name="Simon M.F."/>
            <person name="Bueno dos Reis Junior F."/>
            <person name="Poole P.S."/>
            <person name="Venter S.N."/>
            <person name="James E.K."/>
        </authorList>
    </citation>
    <scope>NUCLEOTIDE SEQUENCE [LARGE SCALE GENOMIC DNA]</scope>
    <source>
        <strain evidence="3 4">WSM 3937</strain>
    </source>
</reference>
<accession>A0A2N7WFE4</accession>
<dbReference type="Proteomes" id="UP000235659">
    <property type="component" value="Unassembled WGS sequence"/>
</dbReference>
<dbReference type="EMBL" id="CADIJZ010000020">
    <property type="protein sequence ID" value="CAB3720897.1"/>
    <property type="molecule type" value="Genomic_DNA"/>
</dbReference>
<reference evidence="2 5" key="2">
    <citation type="submission" date="2020-04" db="EMBL/GenBank/DDBJ databases">
        <authorList>
            <person name="De Canck E."/>
        </authorList>
    </citation>
    <scope>NUCLEOTIDE SEQUENCE [LARGE SCALE GENOMIC DNA]</scope>
    <source>
        <strain evidence="2 5">LMG 27174</strain>
    </source>
</reference>
<evidence type="ECO:0000313" key="4">
    <source>
        <dbReference type="Proteomes" id="UP000235659"/>
    </source>
</evidence>
<dbReference type="Proteomes" id="UP000494205">
    <property type="component" value="Unassembled WGS sequence"/>
</dbReference>
<keyword evidence="1" id="KW-0472">Membrane</keyword>
<dbReference type="RefSeq" id="WP_102634449.1">
    <property type="nucleotide sequence ID" value="NZ_CADIJZ010000020.1"/>
</dbReference>
<dbReference type="EMBL" id="PNXY01000018">
    <property type="protein sequence ID" value="PMS28084.1"/>
    <property type="molecule type" value="Genomic_DNA"/>
</dbReference>
<name>A0A2N7WFE4_9BURK</name>
<proteinExistence type="predicted"/>
<evidence type="ECO:0000256" key="1">
    <source>
        <dbReference type="SAM" id="Phobius"/>
    </source>
</evidence>
<keyword evidence="1" id="KW-1133">Transmembrane helix</keyword>
<gene>
    <name evidence="3" type="ORF">C0Z16_23380</name>
    <name evidence="2" type="ORF">LMG27174_04955</name>
</gene>
<keyword evidence="4" id="KW-1185">Reference proteome</keyword>
<organism evidence="2 5">
    <name type="scientific">Paraburkholderia rhynchosiae</name>
    <dbReference type="NCBI Taxonomy" id="487049"/>
    <lineage>
        <taxon>Bacteria</taxon>
        <taxon>Pseudomonadati</taxon>
        <taxon>Pseudomonadota</taxon>
        <taxon>Betaproteobacteria</taxon>
        <taxon>Burkholderiales</taxon>
        <taxon>Burkholderiaceae</taxon>
        <taxon>Paraburkholderia</taxon>
    </lineage>
</organism>